<sequence length="113" mass="11742">MAVTLSFSSLGIGTAIANLTVRDGRPELSKLSSSGGAGTSPRRSCLAAGLYLAGVIFNALHFAFAPRDLALIDVVMDEGKVDADKGSDNCTAMADWVSMNVPRGLVADLPRMV</sequence>
<organism evidence="1 2">
    <name type="scientific">Monosporascus cannonballus</name>
    <dbReference type="NCBI Taxonomy" id="155416"/>
    <lineage>
        <taxon>Eukaryota</taxon>
        <taxon>Fungi</taxon>
        <taxon>Dikarya</taxon>
        <taxon>Ascomycota</taxon>
        <taxon>Pezizomycotina</taxon>
        <taxon>Sordariomycetes</taxon>
        <taxon>Xylariomycetidae</taxon>
        <taxon>Xylariales</taxon>
        <taxon>Xylariales incertae sedis</taxon>
        <taxon>Monosporascus</taxon>
    </lineage>
</organism>
<comment type="caution">
    <text evidence="1">The sequence shown here is derived from an EMBL/GenBank/DDBJ whole genome shotgun (WGS) entry which is preliminary data.</text>
</comment>
<gene>
    <name evidence="1" type="ORF">DL762_005943</name>
</gene>
<name>A0ABY0H4B2_9PEZI</name>
<dbReference type="Proteomes" id="UP000294003">
    <property type="component" value="Unassembled WGS sequence"/>
</dbReference>
<evidence type="ECO:0000313" key="1">
    <source>
        <dbReference type="EMBL" id="RYO83837.1"/>
    </source>
</evidence>
<accession>A0ABY0H4B2</accession>
<keyword evidence="2" id="KW-1185">Reference proteome</keyword>
<dbReference type="EMBL" id="QJNS01000179">
    <property type="protein sequence ID" value="RYO83837.1"/>
    <property type="molecule type" value="Genomic_DNA"/>
</dbReference>
<evidence type="ECO:0000313" key="2">
    <source>
        <dbReference type="Proteomes" id="UP000294003"/>
    </source>
</evidence>
<evidence type="ECO:0008006" key="3">
    <source>
        <dbReference type="Google" id="ProtNLM"/>
    </source>
</evidence>
<protein>
    <recommendedName>
        <fullName evidence="3">Amino acid permease/ SLC12A domain-containing protein</fullName>
    </recommendedName>
</protein>
<reference evidence="1 2" key="1">
    <citation type="submission" date="2018-06" db="EMBL/GenBank/DDBJ databases">
        <title>Complete Genomes of Monosporascus.</title>
        <authorList>
            <person name="Robinson A.J."/>
            <person name="Natvig D.O."/>
        </authorList>
    </citation>
    <scope>NUCLEOTIDE SEQUENCE [LARGE SCALE GENOMIC DNA]</scope>
    <source>
        <strain evidence="1 2">CBS 609.92</strain>
    </source>
</reference>
<proteinExistence type="predicted"/>